<accession>A0A814K2F5</accession>
<keyword evidence="5" id="KW-1185">Reference proteome</keyword>
<dbReference type="GO" id="GO:0015074">
    <property type="term" value="P:DNA integration"/>
    <property type="evidence" value="ECO:0007669"/>
    <property type="project" value="InterPro"/>
</dbReference>
<dbReference type="Pfam" id="PF01498">
    <property type="entry name" value="HTH_Tnp_Tc3_2"/>
    <property type="match status" value="1"/>
</dbReference>
<protein>
    <recommendedName>
        <fullName evidence="6">Tc1-like transposase DDE domain-containing protein</fullName>
    </recommendedName>
</protein>
<feature type="compositionally biased region" description="Basic residues" evidence="1">
    <location>
        <begin position="246"/>
        <end position="255"/>
    </location>
</feature>
<evidence type="ECO:0008006" key="6">
    <source>
        <dbReference type="Google" id="ProtNLM"/>
    </source>
</evidence>
<comment type="caution">
    <text evidence="4">The sequence shown here is derived from an EMBL/GenBank/DDBJ whole genome shotgun (WGS) entry which is preliminary data.</text>
</comment>
<dbReference type="Pfam" id="PF13358">
    <property type="entry name" value="DDE_3"/>
    <property type="match status" value="1"/>
</dbReference>
<feature type="domain" description="Transposase Tc1-like" evidence="2">
    <location>
        <begin position="28"/>
        <end position="96"/>
    </location>
</feature>
<feature type="region of interest" description="Disordered" evidence="1">
    <location>
        <begin position="240"/>
        <end position="261"/>
    </location>
</feature>
<dbReference type="InterPro" id="IPR038717">
    <property type="entry name" value="Tc1-like_DDE_dom"/>
</dbReference>
<dbReference type="InterPro" id="IPR002492">
    <property type="entry name" value="Transposase_Tc1-like"/>
</dbReference>
<gene>
    <name evidence="4" type="ORF">OXX778_LOCUS18556</name>
</gene>
<dbReference type="InterPro" id="IPR036397">
    <property type="entry name" value="RNaseH_sf"/>
</dbReference>
<dbReference type="OrthoDB" id="6246393at2759"/>
<organism evidence="4 5">
    <name type="scientific">Brachionus calyciflorus</name>
    <dbReference type="NCBI Taxonomy" id="104777"/>
    <lineage>
        <taxon>Eukaryota</taxon>
        <taxon>Metazoa</taxon>
        <taxon>Spiralia</taxon>
        <taxon>Gnathifera</taxon>
        <taxon>Rotifera</taxon>
        <taxon>Eurotatoria</taxon>
        <taxon>Monogononta</taxon>
        <taxon>Pseudotrocha</taxon>
        <taxon>Ploima</taxon>
        <taxon>Brachionidae</taxon>
        <taxon>Brachionus</taxon>
    </lineage>
</organism>
<dbReference type="Proteomes" id="UP000663879">
    <property type="component" value="Unassembled WGS sequence"/>
</dbReference>
<sequence>IIDRYNEINSYKDRPRSGRPKISTQKYDRNLIRLVKKNRTEPSHVLANQWKLSNGKTASSSFVRRRLLANKLEWIFAVKKPRLSANHVKARKAFCKMVKSWPVSKWKQFIFSDEMNIEVDNRKNRICIRSGSIGIWCCMSYYGLGIHCIFEGRLNSTRYIQILNENLIESMEKLRQVEPFIFQQDNAPCHRAKIVTEWFTDKKIECLKWPANSPDLNCIENLWSWLDRELAKRRATIPRRIERNRTRNPGKSVKKGNRESR</sequence>
<evidence type="ECO:0000313" key="5">
    <source>
        <dbReference type="Proteomes" id="UP000663879"/>
    </source>
</evidence>
<name>A0A814K2F5_9BILA</name>
<evidence type="ECO:0000259" key="3">
    <source>
        <dbReference type="Pfam" id="PF13358"/>
    </source>
</evidence>
<evidence type="ECO:0000313" key="4">
    <source>
        <dbReference type="EMBL" id="CAF1045352.1"/>
    </source>
</evidence>
<dbReference type="PANTHER" id="PTHR23022">
    <property type="entry name" value="TRANSPOSABLE ELEMENT-RELATED"/>
    <property type="match status" value="1"/>
</dbReference>
<evidence type="ECO:0000259" key="2">
    <source>
        <dbReference type="Pfam" id="PF01498"/>
    </source>
</evidence>
<dbReference type="PANTHER" id="PTHR23022:SF135">
    <property type="entry name" value="SI:DKEY-77F5.3"/>
    <property type="match status" value="1"/>
</dbReference>
<proteinExistence type="predicted"/>
<dbReference type="GO" id="GO:0006313">
    <property type="term" value="P:DNA transposition"/>
    <property type="evidence" value="ECO:0007669"/>
    <property type="project" value="InterPro"/>
</dbReference>
<dbReference type="AlphaFoldDB" id="A0A814K2F5"/>
<feature type="non-terminal residue" evidence="4">
    <location>
        <position position="1"/>
    </location>
</feature>
<dbReference type="Gene3D" id="3.30.420.10">
    <property type="entry name" value="Ribonuclease H-like superfamily/Ribonuclease H"/>
    <property type="match status" value="1"/>
</dbReference>
<dbReference type="GO" id="GO:0003677">
    <property type="term" value="F:DNA binding"/>
    <property type="evidence" value="ECO:0007669"/>
    <property type="project" value="InterPro"/>
</dbReference>
<evidence type="ECO:0000256" key="1">
    <source>
        <dbReference type="SAM" id="MobiDB-lite"/>
    </source>
</evidence>
<feature type="domain" description="Tc1-like transposase DDE" evidence="3">
    <location>
        <begin position="131"/>
        <end position="234"/>
    </location>
</feature>
<reference evidence="4" key="1">
    <citation type="submission" date="2021-02" db="EMBL/GenBank/DDBJ databases">
        <authorList>
            <person name="Nowell W R."/>
        </authorList>
    </citation>
    <scope>NUCLEOTIDE SEQUENCE</scope>
    <source>
        <strain evidence="4">Ploen Becks lab</strain>
    </source>
</reference>
<dbReference type="EMBL" id="CAJNOC010005196">
    <property type="protein sequence ID" value="CAF1045352.1"/>
    <property type="molecule type" value="Genomic_DNA"/>
</dbReference>
<dbReference type="InterPro" id="IPR052338">
    <property type="entry name" value="Transposase_5"/>
</dbReference>